<organism evidence="1 2">
    <name type="scientific">Desmophyllum pertusum</name>
    <dbReference type="NCBI Taxonomy" id="174260"/>
    <lineage>
        <taxon>Eukaryota</taxon>
        <taxon>Metazoa</taxon>
        <taxon>Cnidaria</taxon>
        <taxon>Anthozoa</taxon>
        <taxon>Hexacorallia</taxon>
        <taxon>Scleractinia</taxon>
        <taxon>Caryophylliina</taxon>
        <taxon>Caryophylliidae</taxon>
        <taxon>Desmophyllum</taxon>
    </lineage>
</organism>
<name>A0A9X0D2Z0_9CNID</name>
<dbReference type="Gene3D" id="3.30.450.20">
    <property type="entry name" value="PAS domain"/>
    <property type="match status" value="1"/>
</dbReference>
<dbReference type="SUPFAM" id="SSF103190">
    <property type="entry name" value="Sensory domain-like"/>
    <property type="match status" value="1"/>
</dbReference>
<evidence type="ECO:0000313" key="1">
    <source>
        <dbReference type="EMBL" id="KAJ7382934.1"/>
    </source>
</evidence>
<dbReference type="PANTHER" id="PTHR10166:SF66">
    <property type="entry name" value="VWFA AND CACHE DOMAIN-CONTAINING PROTEIN CG16868"/>
    <property type="match status" value="1"/>
</dbReference>
<dbReference type="AlphaFoldDB" id="A0A9X0D2Z0"/>
<dbReference type="InterPro" id="IPR029151">
    <property type="entry name" value="Sensor-like_sf"/>
</dbReference>
<dbReference type="Proteomes" id="UP001163046">
    <property type="component" value="Unassembled WGS sequence"/>
</dbReference>
<keyword evidence="2" id="KW-1185">Reference proteome</keyword>
<comment type="caution">
    <text evidence="1">The sequence shown here is derived from an EMBL/GenBank/DDBJ whole genome shotgun (WGS) entry which is preliminary data.</text>
</comment>
<dbReference type="GO" id="GO:0005245">
    <property type="term" value="F:voltage-gated calcium channel activity"/>
    <property type="evidence" value="ECO:0007669"/>
    <property type="project" value="TreeGrafter"/>
</dbReference>
<dbReference type="GO" id="GO:0005891">
    <property type="term" value="C:voltage-gated calcium channel complex"/>
    <property type="evidence" value="ECO:0007669"/>
    <property type="project" value="TreeGrafter"/>
</dbReference>
<dbReference type="Pfam" id="PF22673">
    <property type="entry name" value="MCP-like_PDC_1"/>
    <property type="match status" value="1"/>
</dbReference>
<reference evidence="1" key="1">
    <citation type="submission" date="2023-01" db="EMBL/GenBank/DDBJ databases">
        <title>Genome assembly of the deep-sea coral Lophelia pertusa.</title>
        <authorList>
            <person name="Herrera S."/>
            <person name="Cordes E."/>
        </authorList>
    </citation>
    <scope>NUCLEOTIDE SEQUENCE</scope>
    <source>
        <strain evidence="1">USNM1676648</strain>
        <tissue evidence="1">Polyp</tissue>
    </source>
</reference>
<sequence>MTTRGATNPGFKPGIRDTVVATRKVDDIWLRESRENANYLGWRYVGTGNGVFRMTPGTLLAKSYDPTKQPWYHTAISNRGLVALTTPYMDAGGAGVVITAAHTLYYGKADHVHHTNDQVMGVMGADFSLVYFHR</sequence>
<protein>
    <submittedName>
        <fullName evidence="1">Uncharacterized protein</fullName>
    </submittedName>
</protein>
<gene>
    <name evidence="1" type="ORF">OS493_031709</name>
</gene>
<dbReference type="InterPro" id="IPR051173">
    <property type="entry name" value="Ca_channel_alpha-2/delta"/>
</dbReference>
<accession>A0A9X0D2Z0</accession>
<dbReference type="EMBL" id="MU825910">
    <property type="protein sequence ID" value="KAJ7382934.1"/>
    <property type="molecule type" value="Genomic_DNA"/>
</dbReference>
<dbReference type="OrthoDB" id="10048172at2759"/>
<evidence type="ECO:0000313" key="2">
    <source>
        <dbReference type="Proteomes" id="UP001163046"/>
    </source>
</evidence>
<dbReference type="PANTHER" id="PTHR10166">
    <property type="entry name" value="VOLTAGE-DEPENDENT CALCIUM CHANNEL SUBUNIT ALPHA-2/DELTA-RELATED"/>
    <property type="match status" value="1"/>
</dbReference>
<proteinExistence type="predicted"/>
<dbReference type="FunFam" id="3.30.450.20:FF:000024">
    <property type="entry name" value="VWFA and cache domain-containing protein 1"/>
    <property type="match status" value="1"/>
</dbReference>